<dbReference type="EMBL" id="JASUBT010000013">
    <property type="protein sequence ID" value="MDL4937122.1"/>
    <property type="molecule type" value="Genomic_DNA"/>
</dbReference>
<dbReference type="AlphaFoldDB" id="A0ABD4ZWP9"/>
<comment type="caution">
    <text evidence="1">The sequence shown here is derived from an EMBL/GenBank/DDBJ whole genome shotgun (WGS) entry which is preliminary data.</text>
</comment>
<evidence type="ECO:0000313" key="1">
    <source>
        <dbReference type="EMBL" id="MDL4937122.1"/>
    </source>
</evidence>
<evidence type="ECO:0000313" key="2">
    <source>
        <dbReference type="Proteomes" id="UP001241571"/>
    </source>
</evidence>
<protein>
    <submittedName>
        <fullName evidence="1">Uncharacterized protein</fullName>
    </submittedName>
</protein>
<dbReference type="Proteomes" id="UP001241571">
    <property type="component" value="Unassembled WGS sequence"/>
</dbReference>
<gene>
    <name evidence="1" type="ORF">QRX88_15565</name>
</gene>
<name>A0ABD4ZWP9_ENTGA</name>
<reference evidence="1 2" key="1">
    <citation type="submission" date="2023-06" db="EMBL/GenBank/DDBJ databases">
        <title>Acute promotion of culturable opportunistic pathogens and persistent increase of antibiotic resistance following antibiotic exposure in mouse gut microbiota.</title>
        <authorList>
            <person name="Li L."/>
            <person name="Wang B."/>
            <person name="Sun Y."/>
            <person name="Wang M."/>
            <person name="Xu H."/>
        </authorList>
    </citation>
    <scope>NUCLEOTIDE SEQUENCE [LARGE SCALE GENOMIC DNA]</scope>
    <source>
        <strain evidence="1 2">CRI2_2</strain>
    </source>
</reference>
<accession>A0ABD4ZWP9</accession>
<sequence>MKFLIENVLEVPIRYQLPNLIVKHGGHQNGLNVIVENMRNIFFTEKKGTPIQQNVGIATRAIENTKL</sequence>
<organism evidence="1 2">
    <name type="scientific">Enterococcus gallinarum</name>
    <dbReference type="NCBI Taxonomy" id="1353"/>
    <lineage>
        <taxon>Bacteria</taxon>
        <taxon>Bacillati</taxon>
        <taxon>Bacillota</taxon>
        <taxon>Bacilli</taxon>
        <taxon>Lactobacillales</taxon>
        <taxon>Enterococcaceae</taxon>
        <taxon>Enterococcus</taxon>
    </lineage>
</organism>
<dbReference type="RefSeq" id="WP_179934584.1">
    <property type="nucleotide sequence ID" value="NZ_CP078507.1"/>
</dbReference>
<proteinExistence type="predicted"/>